<keyword evidence="3" id="KW-1185">Reference proteome</keyword>
<protein>
    <submittedName>
        <fullName evidence="2">Uncharacterized protein</fullName>
    </submittedName>
</protein>
<evidence type="ECO:0000313" key="2">
    <source>
        <dbReference type="EMBL" id="TWT63239.1"/>
    </source>
</evidence>
<proteinExistence type="predicted"/>
<dbReference type="RefSeq" id="WP_146505013.1">
    <property type="nucleotide sequence ID" value="NZ_SJPG01000001.1"/>
</dbReference>
<reference evidence="2 3" key="1">
    <citation type="submission" date="2019-02" db="EMBL/GenBank/DDBJ databases">
        <title>Deep-cultivation of Planctomycetes and their phenomic and genomic characterization uncovers novel biology.</title>
        <authorList>
            <person name="Wiegand S."/>
            <person name="Jogler M."/>
            <person name="Boedeker C."/>
            <person name="Pinto D."/>
            <person name="Vollmers J."/>
            <person name="Rivas-Marin E."/>
            <person name="Kohn T."/>
            <person name="Peeters S.H."/>
            <person name="Heuer A."/>
            <person name="Rast P."/>
            <person name="Oberbeckmann S."/>
            <person name="Bunk B."/>
            <person name="Jeske O."/>
            <person name="Meyerdierks A."/>
            <person name="Storesund J.E."/>
            <person name="Kallscheuer N."/>
            <person name="Luecker S."/>
            <person name="Lage O.M."/>
            <person name="Pohl T."/>
            <person name="Merkel B.J."/>
            <person name="Hornburger P."/>
            <person name="Mueller R.-W."/>
            <person name="Bruemmer F."/>
            <person name="Labrenz M."/>
            <person name="Spormann A.M."/>
            <person name="Op Den Camp H."/>
            <person name="Overmann J."/>
            <person name="Amann R."/>
            <person name="Jetten M.S.M."/>
            <person name="Mascher T."/>
            <person name="Medema M.H."/>
            <person name="Devos D.P."/>
            <person name="Kaster A.-K."/>
            <person name="Ovreas L."/>
            <person name="Rohde M."/>
            <person name="Galperin M.Y."/>
            <person name="Jogler C."/>
        </authorList>
    </citation>
    <scope>NUCLEOTIDE SEQUENCE [LARGE SCALE GENOMIC DNA]</scope>
    <source>
        <strain evidence="2 3">Pan54</strain>
    </source>
</reference>
<organism evidence="2 3">
    <name type="scientific">Rubinisphaera italica</name>
    <dbReference type="NCBI Taxonomy" id="2527969"/>
    <lineage>
        <taxon>Bacteria</taxon>
        <taxon>Pseudomonadati</taxon>
        <taxon>Planctomycetota</taxon>
        <taxon>Planctomycetia</taxon>
        <taxon>Planctomycetales</taxon>
        <taxon>Planctomycetaceae</taxon>
        <taxon>Rubinisphaera</taxon>
    </lineage>
</organism>
<feature type="transmembrane region" description="Helical" evidence="1">
    <location>
        <begin position="61"/>
        <end position="79"/>
    </location>
</feature>
<accession>A0A5C5XL17</accession>
<evidence type="ECO:0000313" key="3">
    <source>
        <dbReference type="Proteomes" id="UP000316095"/>
    </source>
</evidence>
<keyword evidence="1" id="KW-0812">Transmembrane</keyword>
<feature type="transmembrane region" description="Helical" evidence="1">
    <location>
        <begin position="91"/>
        <end position="112"/>
    </location>
</feature>
<dbReference type="EMBL" id="SJPG01000001">
    <property type="protein sequence ID" value="TWT63239.1"/>
    <property type="molecule type" value="Genomic_DNA"/>
</dbReference>
<dbReference type="AlphaFoldDB" id="A0A5C5XL17"/>
<name>A0A5C5XL17_9PLAN</name>
<sequence length="155" mass="16470">MTEPQKKSALVSAIFVGVLSLGLPWMTMESGNTFRGIGFPFAGGTVDVSAFSGSSTFLVKIPFWFLVFLSIAASVIQLLRNNPSFAFPQFIKWGMAIFPVVWISSTMLLVIFSAQATLGIGLILGLASALIPLICLFLPAGISDKSDPHNDANGA</sequence>
<keyword evidence="1" id="KW-1133">Transmembrane helix</keyword>
<evidence type="ECO:0000256" key="1">
    <source>
        <dbReference type="SAM" id="Phobius"/>
    </source>
</evidence>
<comment type="caution">
    <text evidence="2">The sequence shown here is derived from an EMBL/GenBank/DDBJ whole genome shotgun (WGS) entry which is preliminary data.</text>
</comment>
<feature type="transmembrane region" description="Helical" evidence="1">
    <location>
        <begin position="9"/>
        <end position="26"/>
    </location>
</feature>
<feature type="transmembrane region" description="Helical" evidence="1">
    <location>
        <begin position="118"/>
        <end position="138"/>
    </location>
</feature>
<gene>
    <name evidence="2" type="ORF">Pan54_39920</name>
</gene>
<keyword evidence="1" id="KW-0472">Membrane</keyword>
<dbReference type="Proteomes" id="UP000316095">
    <property type="component" value="Unassembled WGS sequence"/>
</dbReference>